<sequence length="150" mass="15952">MGKYQVVVVGTDGSDTSFRAVDRAAEIAAESGAKLIVASAFTDSDHNRAGPDPDQHRNEKYRNEGNAPVYEMLRQAASRARDAGATEVEERAVEGSAVDALVQLVEDVDADLLVVGDVGNNSLVGRVVGSVPRTVSRRAKTEVLVVETQD</sequence>
<feature type="region of interest" description="Disordered" evidence="2">
    <location>
        <begin position="41"/>
        <end position="65"/>
    </location>
</feature>
<dbReference type="PANTHER" id="PTHR46268:SF6">
    <property type="entry name" value="UNIVERSAL STRESS PROTEIN UP12"/>
    <property type="match status" value="1"/>
</dbReference>
<dbReference type="OrthoDB" id="4420982at2"/>
<dbReference type="PANTHER" id="PTHR46268">
    <property type="entry name" value="STRESS RESPONSE PROTEIN NHAX"/>
    <property type="match status" value="1"/>
</dbReference>
<organism evidence="4 5">
    <name type="scientific">Mycobacterium asiaticum</name>
    <dbReference type="NCBI Taxonomy" id="1790"/>
    <lineage>
        <taxon>Bacteria</taxon>
        <taxon>Bacillati</taxon>
        <taxon>Actinomycetota</taxon>
        <taxon>Actinomycetes</taxon>
        <taxon>Mycobacteriales</taxon>
        <taxon>Mycobacteriaceae</taxon>
        <taxon>Mycobacterium</taxon>
    </lineage>
</organism>
<gene>
    <name evidence="4" type="ORF">A9X01_07840</name>
</gene>
<accession>A0A1A3BCV0</accession>
<feature type="compositionally biased region" description="Basic and acidic residues" evidence="2">
    <location>
        <begin position="43"/>
        <end position="63"/>
    </location>
</feature>
<dbReference type="eggNOG" id="COG0589">
    <property type="taxonomic scope" value="Bacteria"/>
</dbReference>
<comment type="caution">
    <text evidence="4">The sequence shown here is derived from an EMBL/GenBank/DDBJ whole genome shotgun (WGS) entry which is preliminary data.</text>
</comment>
<dbReference type="SUPFAM" id="SSF52402">
    <property type="entry name" value="Adenine nucleotide alpha hydrolases-like"/>
    <property type="match status" value="1"/>
</dbReference>
<dbReference type="CDD" id="cd00293">
    <property type="entry name" value="USP-like"/>
    <property type="match status" value="1"/>
</dbReference>
<dbReference type="Proteomes" id="UP000093795">
    <property type="component" value="Unassembled WGS sequence"/>
</dbReference>
<evidence type="ECO:0000313" key="4">
    <source>
        <dbReference type="EMBL" id="OBI72755.1"/>
    </source>
</evidence>
<dbReference type="InterPro" id="IPR006015">
    <property type="entry name" value="Universal_stress_UspA"/>
</dbReference>
<dbReference type="Gene3D" id="3.40.50.620">
    <property type="entry name" value="HUPs"/>
    <property type="match status" value="1"/>
</dbReference>
<dbReference type="InterPro" id="IPR014729">
    <property type="entry name" value="Rossmann-like_a/b/a_fold"/>
</dbReference>
<evidence type="ECO:0000259" key="3">
    <source>
        <dbReference type="Pfam" id="PF00582"/>
    </source>
</evidence>
<evidence type="ECO:0000256" key="1">
    <source>
        <dbReference type="ARBA" id="ARBA00008791"/>
    </source>
</evidence>
<dbReference type="STRING" id="1790.A5645_24120"/>
<dbReference type="PRINTS" id="PR01438">
    <property type="entry name" value="UNVRSLSTRESS"/>
</dbReference>
<dbReference type="InterPro" id="IPR006016">
    <property type="entry name" value="UspA"/>
</dbReference>
<evidence type="ECO:0000313" key="5">
    <source>
        <dbReference type="Proteomes" id="UP000093795"/>
    </source>
</evidence>
<feature type="domain" description="UspA" evidence="3">
    <location>
        <begin position="4"/>
        <end position="146"/>
    </location>
</feature>
<reference evidence="4 5" key="1">
    <citation type="submission" date="2016-06" db="EMBL/GenBank/DDBJ databases">
        <authorList>
            <person name="Kjaerup R.B."/>
            <person name="Dalgaard T.S."/>
            <person name="Juul-Madsen H.R."/>
        </authorList>
    </citation>
    <scope>NUCLEOTIDE SEQUENCE [LARGE SCALE GENOMIC DNA]</scope>
    <source>
        <strain evidence="4 5">1081914.2</strain>
    </source>
</reference>
<proteinExistence type="inferred from homology"/>
<dbReference type="AlphaFoldDB" id="A0A1A3BCV0"/>
<name>A0A1A3BCV0_MYCAS</name>
<evidence type="ECO:0000256" key="2">
    <source>
        <dbReference type="SAM" id="MobiDB-lite"/>
    </source>
</evidence>
<dbReference type="RefSeq" id="WP_065123799.1">
    <property type="nucleotide sequence ID" value="NZ_LZKQ01000331.1"/>
</dbReference>
<dbReference type="EMBL" id="LZKQ01000331">
    <property type="protein sequence ID" value="OBI72755.1"/>
    <property type="molecule type" value="Genomic_DNA"/>
</dbReference>
<comment type="similarity">
    <text evidence="1">Belongs to the universal stress protein A family.</text>
</comment>
<protein>
    <submittedName>
        <fullName evidence="4">Universal stress protein</fullName>
    </submittedName>
</protein>
<dbReference type="Pfam" id="PF00582">
    <property type="entry name" value="Usp"/>
    <property type="match status" value="1"/>
</dbReference>